<accession>A0A482XA21</accession>
<proteinExistence type="predicted"/>
<protein>
    <submittedName>
        <fullName evidence="2">Uncharacterized protein</fullName>
    </submittedName>
</protein>
<dbReference type="AlphaFoldDB" id="A0A482XA21"/>
<comment type="caution">
    <text evidence="2">The sequence shown here is derived from an EMBL/GenBank/DDBJ whole genome shotgun (WGS) entry which is preliminary data.</text>
</comment>
<dbReference type="SMR" id="A0A482XA21"/>
<name>A0A482XA21_LAOST</name>
<feature type="compositionally biased region" description="Basic residues" evidence="1">
    <location>
        <begin position="162"/>
        <end position="177"/>
    </location>
</feature>
<evidence type="ECO:0000313" key="2">
    <source>
        <dbReference type="EMBL" id="RZF42151.1"/>
    </source>
</evidence>
<feature type="compositionally biased region" description="Polar residues" evidence="1">
    <location>
        <begin position="137"/>
        <end position="149"/>
    </location>
</feature>
<feature type="region of interest" description="Disordered" evidence="1">
    <location>
        <begin position="1"/>
        <end position="34"/>
    </location>
</feature>
<feature type="compositionally biased region" description="Basic and acidic residues" evidence="1">
    <location>
        <begin position="244"/>
        <end position="254"/>
    </location>
</feature>
<feature type="compositionally biased region" description="Polar residues" evidence="1">
    <location>
        <begin position="222"/>
        <end position="231"/>
    </location>
</feature>
<sequence length="335" mass="35505">MRIISERESSSQPDSGRQDSADAGQLHPIPGQGELHGVHERLLGTGSSGHEEFLAHDFCGHLNGHHHPPPPPNLGGHDDLSDLDGCCDLLEGGGGGCGAGGGAGGGAKGSQVSISTLSNVASSGYQSFAAYSQSSSPVDLTNNNSQGPTTAPPLAFTNPVYQHHHHHHRSSRTRTRQHSCSSSSEEAPPPPPTLEPVRGGGGSVPRTNPQCQPGPVARHGRSTPQHVTSSRMVAAGLQQASRRMSLESTRHLSDDDSSDDETCHSRVSKIRSHRGVTDQYEREIERLQKSVELLKLKLEHAENGCSSPLPMGHGSASEPVQVDESHDNMKNIIAR</sequence>
<feature type="region of interest" description="Disordered" evidence="1">
    <location>
        <begin position="135"/>
        <end position="276"/>
    </location>
</feature>
<reference evidence="2 3" key="1">
    <citation type="journal article" date="2017" name="Gigascience">
        <title>Genome sequence of the small brown planthopper, Laodelphax striatellus.</title>
        <authorList>
            <person name="Zhu J."/>
            <person name="Jiang F."/>
            <person name="Wang X."/>
            <person name="Yang P."/>
            <person name="Bao Y."/>
            <person name="Zhao W."/>
            <person name="Wang W."/>
            <person name="Lu H."/>
            <person name="Wang Q."/>
            <person name="Cui N."/>
            <person name="Li J."/>
            <person name="Chen X."/>
            <person name="Luo L."/>
            <person name="Yu J."/>
            <person name="Kang L."/>
            <person name="Cui F."/>
        </authorList>
    </citation>
    <scope>NUCLEOTIDE SEQUENCE [LARGE SCALE GENOMIC DNA]</scope>
    <source>
        <strain evidence="2">Lst14</strain>
    </source>
</reference>
<dbReference type="EMBL" id="QKKF02015363">
    <property type="protein sequence ID" value="RZF42151.1"/>
    <property type="molecule type" value="Genomic_DNA"/>
</dbReference>
<evidence type="ECO:0000313" key="3">
    <source>
        <dbReference type="Proteomes" id="UP000291343"/>
    </source>
</evidence>
<dbReference type="Proteomes" id="UP000291343">
    <property type="component" value="Unassembled WGS sequence"/>
</dbReference>
<keyword evidence="3" id="KW-1185">Reference proteome</keyword>
<gene>
    <name evidence="2" type="ORF">LSTR_LSTR017181</name>
</gene>
<dbReference type="OrthoDB" id="5572587at2759"/>
<feature type="region of interest" description="Disordered" evidence="1">
    <location>
        <begin position="305"/>
        <end position="335"/>
    </location>
</feature>
<evidence type="ECO:0000256" key="1">
    <source>
        <dbReference type="SAM" id="MobiDB-lite"/>
    </source>
</evidence>
<dbReference type="STRING" id="195883.A0A482XA21"/>
<dbReference type="InParanoid" id="A0A482XA21"/>
<organism evidence="2 3">
    <name type="scientific">Laodelphax striatellus</name>
    <name type="common">Small brown planthopper</name>
    <name type="synonym">Delphax striatella</name>
    <dbReference type="NCBI Taxonomy" id="195883"/>
    <lineage>
        <taxon>Eukaryota</taxon>
        <taxon>Metazoa</taxon>
        <taxon>Ecdysozoa</taxon>
        <taxon>Arthropoda</taxon>
        <taxon>Hexapoda</taxon>
        <taxon>Insecta</taxon>
        <taxon>Pterygota</taxon>
        <taxon>Neoptera</taxon>
        <taxon>Paraneoptera</taxon>
        <taxon>Hemiptera</taxon>
        <taxon>Auchenorrhyncha</taxon>
        <taxon>Fulgoroidea</taxon>
        <taxon>Delphacidae</taxon>
        <taxon>Criomorphinae</taxon>
        <taxon>Laodelphax</taxon>
    </lineage>
</organism>